<name>A0A7E4WCW8_PANRE</name>
<keyword evidence="2" id="KW-1185">Reference proteome</keyword>
<feature type="region of interest" description="Disordered" evidence="1">
    <location>
        <begin position="1"/>
        <end position="45"/>
    </location>
</feature>
<dbReference type="AlphaFoldDB" id="A0A7E4WCW8"/>
<feature type="compositionally biased region" description="Polar residues" evidence="1">
    <location>
        <begin position="275"/>
        <end position="289"/>
    </location>
</feature>
<sequence>MADRRPPPLRSTPELSVQSPRWTVTRKQRTDVSPVRGPPGVASSAIDPEHYQQRTITSTERVHVVQVPLEVSTDNPETVYLSLSPTGNNSQHIESTTTTIEAGGVPIVGALTKDGIPIYNGIYYNPQQRQTTTIITTTTTTYMMLDDDSETSDDFDRVSEEEHTQQQITVDLPLLISGEATEASEDEFVIIDKQETPRNNDNVAYIKVSDSHPHLTGFEDQPERMMSSTDTYITSPPLSSDQSPPAELTSASNSTPGQISPKSPSSPTKEYEVVEQSQQFYDYPSSESGKASPEHSPDPAALTDSANVYDSGVFGNVKRPSPYPEPHRYDGPLASTSRASDAAGLPLFEHVNAYHPGTSYEYDHDDTTKNPKKSFESAPYYDYPTNVLYQGPVASTSRSSEIYGDPLSQYVSAYHPGYSESTHDSSREISEKEDFVDIYEDPDYQYIHQTEPIPSTSRHPEVAHCPLATHVATYHTGYSEDTNISQARKRSFPIITGFFKKGAAHQDYPVSEPFEGPVDTTGRTSEVDNTPLDTHVSVYHTGRSDEAPA</sequence>
<accession>A0A7E4WCW8</accession>
<proteinExistence type="predicted"/>
<feature type="region of interest" description="Disordered" evidence="1">
    <location>
        <begin position="212"/>
        <end position="338"/>
    </location>
</feature>
<feature type="compositionally biased region" description="Polar residues" evidence="1">
    <location>
        <begin position="521"/>
        <end position="532"/>
    </location>
</feature>
<evidence type="ECO:0000256" key="1">
    <source>
        <dbReference type="SAM" id="MobiDB-lite"/>
    </source>
</evidence>
<organism evidence="2 3">
    <name type="scientific">Panagrellus redivivus</name>
    <name type="common">Microworm</name>
    <dbReference type="NCBI Taxonomy" id="6233"/>
    <lineage>
        <taxon>Eukaryota</taxon>
        <taxon>Metazoa</taxon>
        <taxon>Ecdysozoa</taxon>
        <taxon>Nematoda</taxon>
        <taxon>Chromadorea</taxon>
        <taxon>Rhabditida</taxon>
        <taxon>Tylenchina</taxon>
        <taxon>Panagrolaimomorpha</taxon>
        <taxon>Panagrolaimoidea</taxon>
        <taxon>Panagrolaimidae</taxon>
        <taxon>Panagrellus</taxon>
    </lineage>
</organism>
<protein>
    <submittedName>
        <fullName evidence="3">Chitin-binding type-2 domain-containing protein</fullName>
    </submittedName>
</protein>
<feature type="compositionally biased region" description="Polar residues" evidence="1">
    <location>
        <begin position="226"/>
        <end position="268"/>
    </location>
</feature>
<dbReference type="WBParaSite" id="Pan_g9440.t1">
    <property type="protein sequence ID" value="Pan_g9440.t1"/>
    <property type="gene ID" value="Pan_g9440"/>
</dbReference>
<evidence type="ECO:0000313" key="3">
    <source>
        <dbReference type="WBParaSite" id="Pan_g9440.t1"/>
    </source>
</evidence>
<reference evidence="3" key="2">
    <citation type="submission" date="2020-10" db="UniProtKB">
        <authorList>
            <consortium name="WormBaseParasite"/>
        </authorList>
    </citation>
    <scope>IDENTIFICATION</scope>
</reference>
<feature type="compositionally biased region" description="Polar residues" evidence="1">
    <location>
        <begin position="13"/>
        <end position="22"/>
    </location>
</feature>
<reference evidence="2" key="1">
    <citation type="journal article" date="2013" name="Genetics">
        <title>The draft genome and transcriptome of Panagrellus redivivus are shaped by the harsh demands of a free-living lifestyle.</title>
        <authorList>
            <person name="Srinivasan J."/>
            <person name="Dillman A.R."/>
            <person name="Macchietto M.G."/>
            <person name="Heikkinen L."/>
            <person name="Lakso M."/>
            <person name="Fracchia K.M."/>
            <person name="Antoshechkin I."/>
            <person name="Mortazavi A."/>
            <person name="Wong G."/>
            <person name="Sternberg P.W."/>
        </authorList>
    </citation>
    <scope>NUCLEOTIDE SEQUENCE [LARGE SCALE GENOMIC DNA]</scope>
    <source>
        <strain evidence="2">MT8872</strain>
    </source>
</reference>
<dbReference type="Proteomes" id="UP000492821">
    <property type="component" value="Unassembled WGS sequence"/>
</dbReference>
<evidence type="ECO:0000313" key="2">
    <source>
        <dbReference type="Proteomes" id="UP000492821"/>
    </source>
</evidence>
<feature type="region of interest" description="Disordered" evidence="1">
    <location>
        <begin position="513"/>
        <end position="532"/>
    </location>
</feature>